<keyword evidence="6" id="KW-0539">Nucleus</keyword>
<comment type="caution">
    <text evidence="8">The sequence shown here is derived from an EMBL/GenBank/DDBJ whole genome shotgun (WGS) entry which is preliminary data.</text>
</comment>
<gene>
    <name evidence="8" type="ORF">RHSIM_Rhsim05G0179300</name>
</gene>
<evidence type="ECO:0000256" key="4">
    <source>
        <dbReference type="ARBA" id="ARBA00022833"/>
    </source>
</evidence>
<comment type="function">
    <text evidence="6">Putative transcription activator involved in regulating light control of development.</text>
</comment>
<dbReference type="InterPro" id="IPR031052">
    <property type="entry name" value="FHY3/FAR1"/>
</dbReference>
<dbReference type="PANTHER" id="PTHR31669">
    <property type="entry name" value="PROTEIN FAR1-RELATED SEQUENCE 10-RELATED"/>
    <property type="match status" value="1"/>
</dbReference>
<keyword evidence="4 6" id="KW-0862">Zinc</keyword>
<organism evidence="8 9">
    <name type="scientific">Rhododendron simsii</name>
    <name type="common">Sims's rhododendron</name>
    <dbReference type="NCBI Taxonomy" id="118357"/>
    <lineage>
        <taxon>Eukaryota</taxon>
        <taxon>Viridiplantae</taxon>
        <taxon>Streptophyta</taxon>
        <taxon>Embryophyta</taxon>
        <taxon>Tracheophyta</taxon>
        <taxon>Spermatophyta</taxon>
        <taxon>Magnoliopsida</taxon>
        <taxon>eudicotyledons</taxon>
        <taxon>Gunneridae</taxon>
        <taxon>Pentapetalae</taxon>
        <taxon>asterids</taxon>
        <taxon>Ericales</taxon>
        <taxon>Ericaceae</taxon>
        <taxon>Ericoideae</taxon>
        <taxon>Rhodoreae</taxon>
        <taxon>Rhododendron</taxon>
    </lineage>
</organism>
<dbReference type="InterPro" id="IPR007527">
    <property type="entry name" value="Znf_SWIM"/>
</dbReference>
<evidence type="ECO:0000259" key="7">
    <source>
        <dbReference type="PROSITE" id="PS50966"/>
    </source>
</evidence>
<name>A0A834GUI4_RHOSS</name>
<dbReference type="InterPro" id="IPR006564">
    <property type="entry name" value="Znf_PMZ"/>
</dbReference>
<sequence>MEGSRSQEISVEKSSNLVSCSCKMFDFDGIPCRHMLAYFSKMQMMELPMKYILRRWTKSAKASRVMDDLGSVGKEICDRSILVRRQGLFQLACNVIDEGVLDEEGTEVDGNVRGRRWQRAGTEMATWGIVLDS</sequence>
<dbReference type="Proteomes" id="UP000626092">
    <property type="component" value="Unassembled WGS sequence"/>
</dbReference>
<dbReference type="EMBL" id="WJXA01000005">
    <property type="protein sequence ID" value="KAF7142609.1"/>
    <property type="molecule type" value="Genomic_DNA"/>
</dbReference>
<evidence type="ECO:0000256" key="1">
    <source>
        <dbReference type="ARBA" id="ARBA00005889"/>
    </source>
</evidence>
<evidence type="ECO:0000256" key="6">
    <source>
        <dbReference type="RuleBase" id="RU367018"/>
    </source>
</evidence>
<comment type="subcellular location">
    <subcellularLocation>
        <location evidence="6">Nucleus</location>
    </subcellularLocation>
</comment>
<protein>
    <recommendedName>
        <fullName evidence="6">Protein FAR1-RELATED SEQUENCE</fullName>
    </recommendedName>
</protein>
<accession>A0A834GUI4</accession>
<dbReference type="GO" id="GO:0006355">
    <property type="term" value="P:regulation of DNA-templated transcription"/>
    <property type="evidence" value="ECO:0007669"/>
    <property type="project" value="UniProtKB-UniRule"/>
</dbReference>
<evidence type="ECO:0000256" key="5">
    <source>
        <dbReference type="PROSITE-ProRule" id="PRU00325"/>
    </source>
</evidence>
<evidence type="ECO:0000313" key="8">
    <source>
        <dbReference type="EMBL" id="KAF7142609.1"/>
    </source>
</evidence>
<dbReference type="PANTHER" id="PTHR31669:SF302">
    <property type="entry name" value="PROTEIN FAR1-RELATED SEQUENCE"/>
    <property type="match status" value="1"/>
</dbReference>
<dbReference type="GO" id="GO:0008270">
    <property type="term" value="F:zinc ion binding"/>
    <property type="evidence" value="ECO:0007669"/>
    <property type="project" value="UniProtKB-UniRule"/>
</dbReference>
<feature type="domain" description="SWIM-type" evidence="7">
    <location>
        <begin position="5"/>
        <end position="43"/>
    </location>
</feature>
<keyword evidence="3 5" id="KW-0863">Zinc-finger</keyword>
<dbReference type="GO" id="GO:0005634">
    <property type="term" value="C:nucleus"/>
    <property type="evidence" value="ECO:0007669"/>
    <property type="project" value="UniProtKB-SubCell"/>
</dbReference>
<keyword evidence="2 6" id="KW-0479">Metal-binding</keyword>
<dbReference type="OrthoDB" id="2402896at2759"/>
<keyword evidence="9" id="KW-1185">Reference proteome</keyword>
<comment type="similarity">
    <text evidence="1 6">Belongs to the FHY3/FAR1 family.</text>
</comment>
<proteinExistence type="inferred from homology"/>
<evidence type="ECO:0000313" key="9">
    <source>
        <dbReference type="Proteomes" id="UP000626092"/>
    </source>
</evidence>
<reference evidence="8" key="1">
    <citation type="submission" date="2019-11" db="EMBL/GenBank/DDBJ databases">
        <authorList>
            <person name="Liu Y."/>
            <person name="Hou J."/>
            <person name="Li T.-Q."/>
            <person name="Guan C.-H."/>
            <person name="Wu X."/>
            <person name="Wu H.-Z."/>
            <person name="Ling F."/>
            <person name="Zhang R."/>
            <person name="Shi X.-G."/>
            <person name="Ren J.-P."/>
            <person name="Chen E.-F."/>
            <person name="Sun J.-M."/>
        </authorList>
    </citation>
    <scope>NUCLEOTIDE SEQUENCE</scope>
    <source>
        <strain evidence="8">Adult_tree_wgs_1</strain>
        <tissue evidence="8">Leaves</tissue>
    </source>
</reference>
<dbReference type="AlphaFoldDB" id="A0A834GUI4"/>
<dbReference type="SMART" id="SM00575">
    <property type="entry name" value="ZnF_PMZ"/>
    <property type="match status" value="1"/>
</dbReference>
<evidence type="ECO:0000256" key="3">
    <source>
        <dbReference type="ARBA" id="ARBA00022771"/>
    </source>
</evidence>
<evidence type="ECO:0000256" key="2">
    <source>
        <dbReference type="ARBA" id="ARBA00022723"/>
    </source>
</evidence>
<dbReference type="PROSITE" id="PS50966">
    <property type="entry name" value="ZF_SWIM"/>
    <property type="match status" value="1"/>
</dbReference>
<dbReference type="Pfam" id="PF04434">
    <property type="entry name" value="SWIM"/>
    <property type="match status" value="1"/>
</dbReference>